<feature type="modified residue" description="4-aspartylphosphate" evidence="6">
    <location>
        <position position="51"/>
    </location>
</feature>
<dbReference type="InterPro" id="IPR001867">
    <property type="entry name" value="OmpR/PhoB-type_DNA-bd"/>
</dbReference>
<dbReference type="Pfam" id="PF00072">
    <property type="entry name" value="Response_reg"/>
    <property type="match status" value="1"/>
</dbReference>
<dbReference type="PROSITE" id="PS51755">
    <property type="entry name" value="OMPR_PHOB"/>
    <property type="match status" value="1"/>
</dbReference>
<evidence type="ECO:0000256" key="3">
    <source>
        <dbReference type="ARBA" id="ARBA00023125"/>
    </source>
</evidence>
<evidence type="ECO:0000256" key="7">
    <source>
        <dbReference type="PROSITE-ProRule" id="PRU01091"/>
    </source>
</evidence>
<dbReference type="Proteomes" id="UP000683246">
    <property type="component" value="Chromosome"/>
</dbReference>
<keyword evidence="6" id="KW-0597">Phosphoprotein</keyword>
<evidence type="ECO:0000256" key="2">
    <source>
        <dbReference type="ARBA" id="ARBA00023015"/>
    </source>
</evidence>
<name>A0A8J8MNS3_9FIRM</name>
<feature type="domain" description="OmpR/PhoB-type" evidence="9">
    <location>
        <begin position="124"/>
        <end position="220"/>
    </location>
</feature>
<dbReference type="GO" id="GO:0006355">
    <property type="term" value="P:regulation of DNA-templated transcription"/>
    <property type="evidence" value="ECO:0007669"/>
    <property type="project" value="InterPro"/>
</dbReference>
<dbReference type="GO" id="GO:0032993">
    <property type="term" value="C:protein-DNA complex"/>
    <property type="evidence" value="ECO:0007669"/>
    <property type="project" value="TreeGrafter"/>
</dbReference>
<keyword evidence="11" id="KW-1185">Reference proteome</keyword>
<evidence type="ECO:0000313" key="11">
    <source>
        <dbReference type="Proteomes" id="UP000683246"/>
    </source>
</evidence>
<dbReference type="GO" id="GO:0000156">
    <property type="term" value="F:phosphorelay response regulator activity"/>
    <property type="evidence" value="ECO:0007669"/>
    <property type="project" value="TreeGrafter"/>
</dbReference>
<dbReference type="SMART" id="SM00862">
    <property type="entry name" value="Trans_reg_C"/>
    <property type="match status" value="1"/>
</dbReference>
<evidence type="ECO:0000256" key="1">
    <source>
        <dbReference type="ARBA" id="ARBA00018672"/>
    </source>
</evidence>
<evidence type="ECO:0000313" key="10">
    <source>
        <dbReference type="EMBL" id="QUI24603.1"/>
    </source>
</evidence>
<evidence type="ECO:0000256" key="6">
    <source>
        <dbReference type="PROSITE-ProRule" id="PRU00169"/>
    </source>
</evidence>
<evidence type="ECO:0000256" key="5">
    <source>
        <dbReference type="ARBA" id="ARBA00024867"/>
    </source>
</evidence>
<feature type="DNA-binding region" description="OmpR/PhoB-type" evidence="7">
    <location>
        <begin position="124"/>
        <end position="220"/>
    </location>
</feature>
<evidence type="ECO:0000259" key="8">
    <source>
        <dbReference type="PROSITE" id="PS50110"/>
    </source>
</evidence>
<comment type="function">
    <text evidence="5">May play the central regulatory role in sporulation. It may be an element of the effector pathway responsible for the activation of sporulation genes in response to nutritional stress. Spo0A may act in concert with spo0H (a sigma factor) to control the expression of some genes that are critical to the sporulation process.</text>
</comment>
<dbReference type="GO" id="GO:0000976">
    <property type="term" value="F:transcription cis-regulatory region binding"/>
    <property type="evidence" value="ECO:0007669"/>
    <property type="project" value="TreeGrafter"/>
</dbReference>
<dbReference type="Gene3D" id="6.10.250.690">
    <property type="match status" value="1"/>
</dbReference>
<sequence length="221" mass="26214">MYKVNLVEDEKNLNDILVLYLKNEGYDVQSFLTGAEVEPCLEDDVHLWILDIMLPDTDGYALIKRIKEHNENMPVIFISARDTDLDVITGLQMGSDDYISKPFLPMELIIRARKLLKRVYKSSETHHQLIHNKYHIDFDKRMLFEGDRHIELTSKEFDFLCTIIRNKNNAMSREFLLNGIWGEDYYGSDRVVDDLVRRVRKKLPELRIETIYGYGYRWCEE</sequence>
<dbReference type="SUPFAM" id="SSF52172">
    <property type="entry name" value="CheY-like"/>
    <property type="match status" value="1"/>
</dbReference>
<dbReference type="InterPro" id="IPR011006">
    <property type="entry name" value="CheY-like_superfamily"/>
</dbReference>
<keyword evidence="2" id="KW-0805">Transcription regulation</keyword>
<dbReference type="PROSITE" id="PS50110">
    <property type="entry name" value="RESPONSE_REGULATORY"/>
    <property type="match status" value="1"/>
</dbReference>
<keyword evidence="3 7" id="KW-0238">DNA-binding</keyword>
<feature type="domain" description="Response regulatory" evidence="8">
    <location>
        <begin position="3"/>
        <end position="116"/>
    </location>
</feature>
<dbReference type="InterPro" id="IPR016032">
    <property type="entry name" value="Sig_transdc_resp-reg_C-effctor"/>
</dbReference>
<dbReference type="SMART" id="SM00448">
    <property type="entry name" value="REC"/>
    <property type="match status" value="1"/>
</dbReference>
<dbReference type="InterPro" id="IPR036388">
    <property type="entry name" value="WH-like_DNA-bd_sf"/>
</dbReference>
<accession>A0A8J8MNS3</accession>
<proteinExistence type="predicted"/>
<dbReference type="Pfam" id="PF00486">
    <property type="entry name" value="Trans_reg_C"/>
    <property type="match status" value="1"/>
</dbReference>
<dbReference type="InterPro" id="IPR001789">
    <property type="entry name" value="Sig_transdc_resp-reg_receiver"/>
</dbReference>
<evidence type="ECO:0000259" key="9">
    <source>
        <dbReference type="PROSITE" id="PS51755"/>
    </source>
</evidence>
<reference evidence="10" key="1">
    <citation type="submission" date="2020-07" db="EMBL/GenBank/DDBJ databases">
        <title>Vallitalea pronyensis genome.</title>
        <authorList>
            <person name="Postec A."/>
        </authorList>
    </citation>
    <scope>NUCLEOTIDE SEQUENCE</scope>
    <source>
        <strain evidence="10">FatNI3</strain>
    </source>
</reference>
<dbReference type="GO" id="GO:0005829">
    <property type="term" value="C:cytosol"/>
    <property type="evidence" value="ECO:0007669"/>
    <property type="project" value="TreeGrafter"/>
</dbReference>
<dbReference type="PANTHER" id="PTHR48111:SF24">
    <property type="entry name" value="TRANSCRIPTIONAL REGULATORY PROTEIN CSSR"/>
    <property type="match status" value="1"/>
</dbReference>
<dbReference type="EMBL" id="CP058649">
    <property type="protein sequence ID" value="QUI24603.1"/>
    <property type="molecule type" value="Genomic_DNA"/>
</dbReference>
<dbReference type="Gene3D" id="3.40.50.2300">
    <property type="match status" value="1"/>
</dbReference>
<dbReference type="PANTHER" id="PTHR48111">
    <property type="entry name" value="REGULATOR OF RPOS"/>
    <property type="match status" value="1"/>
</dbReference>
<evidence type="ECO:0000256" key="4">
    <source>
        <dbReference type="ARBA" id="ARBA00023163"/>
    </source>
</evidence>
<dbReference type="SUPFAM" id="SSF46894">
    <property type="entry name" value="C-terminal effector domain of the bipartite response regulators"/>
    <property type="match status" value="1"/>
</dbReference>
<dbReference type="RefSeq" id="WP_212695295.1">
    <property type="nucleotide sequence ID" value="NZ_CP058649.1"/>
</dbReference>
<dbReference type="InterPro" id="IPR039420">
    <property type="entry name" value="WalR-like"/>
</dbReference>
<gene>
    <name evidence="10" type="ORF">HZI73_20855</name>
</gene>
<dbReference type="KEGG" id="vpy:HZI73_20855"/>
<dbReference type="CDD" id="cd17574">
    <property type="entry name" value="REC_OmpR"/>
    <property type="match status" value="1"/>
</dbReference>
<dbReference type="CDD" id="cd00383">
    <property type="entry name" value="trans_reg_C"/>
    <property type="match status" value="1"/>
</dbReference>
<organism evidence="10 11">
    <name type="scientific">Vallitalea pronyensis</name>
    <dbReference type="NCBI Taxonomy" id="1348613"/>
    <lineage>
        <taxon>Bacteria</taxon>
        <taxon>Bacillati</taxon>
        <taxon>Bacillota</taxon>
        <taxon>Clostridia</taxon>
        <taxon>Lachnospirales</taxon>
        <taxon>Vallitaleaceae</taxon>
        <taxon>Vallitalea</taxon>
    </lineage>
</organism>
<protein>
    <recommendedName>
        <fullName evidence="1">Stage 0 sporulation protein A homolog</fullName>
    </recommendedName>
</protein>
<keyword evidence="4" id="KW-0804">Transcription</keyword>
<dbReference type="AlphaFoldDB" id="A0A8J8MNS3"/>
<dbReference type="Gene3D" id="1.10.10.10">
    <property type="entry name" value="Winged helix-like DNA-binding domain superfamily/Winged helix DNA-binding domain"/>
    <property type="match status" value="1"/>
</dbReference>